<dbReference type="OrthoDB" id="462471at2"/>
<keyword evidence="2" id="KW-1185">Reference proteome</keyword>
<organism evidence="1 2">
    <name type="scientific">Planktothrix tepida PCC 9214</name>
    <dbReference type="NCBI Taxonomy" id="671072"/>
    <lineage>
        <taxon>Bacteria</taxon>
        <taxon>Bacillati</taxon>
        <taxon>Cyanobacteriota</taxon>
        <taxon>Cyanophyceae</taxon>
        <taxon>Oscillatoriophycideae</taxon>
        <taxon>Oscillatoriales</taxon>
        <taxon>Microcoleaceae</taxon>
        <taxon>Planktothrix</taxon>
    </lineage>
</organism>
<gene>
    <name evidence="1" type="ORF">PL9214670199</name>
</gene>
<dbReference type="Proteomes" id="UP000184315">
    <property type="component" value="Unassembled WGS sequence"/>
</dbReference>
<evidence type="ECO:0000313" key="1">
    <source>
        <dbReference type="EMBL" id="CUR35573.1"/>
    </source>
</evidence>
<proteinExistence type="predicted"/>
<accession>A0A1J1LSK6</accession>
<name>A0A1J1LSK6_9CYAN</name>
<sequence>MRSDFSKPFERELALDQKLSEDYIESLVMQGYSSNQIVRQAEALRNGTPLDELPLDLDPDDYYDYLSGGWNAQEEECETEPDWLEYAGFDPNAPDDF</sequence>
<dbReference type="EMBL" id="CZDF01000174">
    <property type="protein sequence ID" value="CUR35573.1"/>
    <property type="molecule type" value="Genomic_DNA"/>
</dbReference>
<protein>
    <submittedName>
        <fullName evidence="1">Uncharacterized protein</fullName>
    </submittedName>
</protein>
<evidence type="ECO:0000313" key="2">
    <source>
        <dbReference type="Proteomes" id="UP000184315"/>
    </source>
</evidence>
<reference evidence="2" key="1">
    <citation type="submission" date="2015-10" db="EMBL/GenBank/DDBJ databases">
        <authorList>
            <person name="Regsiter A."/>
            <person name="william w."/>
        </authorList>
    </citation>
    <scope>NUCLEOTIDE SEQUENCE [LARGE SCALE GENOMIC DNA]</scope>
</reference>
<dbReference type="AlphaFoldDB" id="A0A1J1LSK6"/>
<dbReference type="STRING" id="671072.PL9214670199"/>
<dbReference type="RefSeq" id="WP_072722529.1">
    <property type="nucleotide sequence ID" value="NZ_LN889815.1"/>
</dbReference>